<organism evidence="1 2">
    <name type="scientific">Colletotrichum asianum</name>
    <dbReference type="NCBI Taxonomy" id="702518"/>
    <lineage>
        <taxon>Eukaryota</taxon>
        <taxon>Fungi</taxon>
        <taxon>Dikarya</taxon>
        <taxon>Ascomycota</taxon>
        <taxon>Pezizomycotina</taxon>
        <taxon>Sordariomycetes</taxon>
        <taxon>Hypocreomycetidae</taxon>
        <taxon>Glomerellales</taxon>
        <taxon>Glomerellaceae</taxon>
        <taxon>Colletotrichum</taxon>
        <taxon>Colletotrichum gloeosporioides species complex</taxon>
    </lineage>
</organism>
<accession>A0A8H3ZT76</accession>
<gene>
    <name evidence="1" type="ORF">GQ607_001852</name>
</gene>
<evidence type="ECO:0000313" key="1">
    <source>
        <dbReference type="EMBL" id="KAF0330983.1"/>
    </source>
</evidence>
<evidence type="ECO:0000313" key="2">
    <source>
        <dbReference type="Proteomes" id="UP000434172"/>
    </source>
</evidence>
<comment type="caution">
    <text evidence="1">The sequence shown here is derived from an EMBL/GenBank/DDBJ whole genome shotgun (WGS) entry which is preliminary data.</text>
</comment>
<name>A0A8H3ZT76_9PEZI</name>
<keyword evidence="2" id="KW-1185">Reference proteome</keyword>
<reference evidence="1 2" key="1">
    <citation type="submission" date="2019-12" db="EMBL/GenBank/DDBJ databases">
        <title>A genome sequence resource for the geographically widespread anthracnose pathogen Colletotrichum asianum.</title>
        <authorList>
            <person name="Meng Y."/>
        </authorList>
    </citation>
    <scope>NUCLEOTIDE SEQUENCE [LARGE SCALE GENOMIC DNA]</scope>
    <source>
        <strain evidence="1 2">ICMP 18580</strain>
    </source>
</reference>
<sequence length="95" mass="11071">MARIVDRFFNCLRRYRRLLGKRHQQEHNEDATKDNLIEMADLEPAHDIPLITVHDPDNRTLSIRSADLVSNPPSMRPIKSNRAKCPKCLTVPKQR</sequence>
<dbReference type="AlphaFoldDB" id="A0A8H3ZT76"/>
<dbReference type="Proteomes" id="UP000434172">
    <property type="component" value="Unassembled WGS sequence"/>
</dbReference>
<protein>
    <submittedName>
        <fullName evidence="1">Uncharacterized protein</fullName>
    </submittedName>
</protein>
<dbReference type="EMBL" id="WOWK01000005">
    <property type="protein sequence ID" value="KAF0330983.1"/>
    <property type="molecule type" value="Genomic_DNA"/>
</dbReference>
<proteinExistence type="predicted"/>